<evidence type="ECO:0000256" key="7">
    <source>
        <dbReference type="ARBA" id="ARBA00023004"/>
    </source>
</evidence>
<name>A0A7C5IXZ3_9GAMM</name>
<dbReference type="InterPro" id="IPR009056">
    <property type="entry name" value="Cyt_c-like_dom"/>
</dbReference>
<evidence type="ECO:0000256" key="3">
    <source>
        <dbReference type="ARBA" id="ARBA00022617"/>
    </source>
</evidence>
<comment type="similarity">
    <text evidence="2">Belongs to the oxidase-dependent Fe transporter (OFeT) (TC 9.A.10.1) family.</text>
</comment>
<dbReference type="PROSITE" id="PS51007">
    <property type="entry name" value="CYTC"/>
    <property type="match status" value="1"/>
</dbReference>
<feature type="transmembrane region" description="Helical" evidence="11">
    <location>
        <begin position="526"/>
        <end position="549"/>
    </location>
</feature>
<feature type="transmembrane region" description="Helical" evidence="11">
    <location>
        <begin position="343"/>
        <end position="368"/>
    </location>
</feature>
<feature type="transmembrane region" description="Helical" evidence="11">
    <location>
        <begin position="415"/>
        <end position="432"/>
    </location>
</feature>
<feature type="transmembrane region" description="Helical" evidence="11">
    <location>
        <begin position="452"/>
        <end position="473"/>
    </location>
</feature>
<dbReference type="GO" id="GO:0020037">
    <property type="term" value="F:heme binding"/>
    <property type="evidence" value="ECO:0007669"/>
    <property type="project" value="InterPro"/>
</dbReference>
<protein>
    <submittedName>
        <fullName evidence="13">C-type cytochrome</fullName>
    </submittedName>
</protein>
<keyword evidence="6 11" id="KW-1133">Transmembrane helix</keyword>
<dbReference type="PANTHER" id="PTHR31632:SF2">
    <property type="entry name" value="PLASMA MEMBRANE IRON PERMEASE"/>
    <property type="match status" value="1"/>
</dbReference>
<evidence type="ECO:0000256" key="5">
    <source>
        <dbReference type="ARBA" id="ARBA00022723"/>
    </source>
</evidence>
<evidence type="ECO:0000259" key="12">
    <source>
        <dbReference type="PROSITE" id="PS51007"/>
    </source>
</evidence>
<gene>
    <name evidence="13" type="ORF">ENJ98_01510</name>
</gene>
<keyword evidence="8 11" id="KW-0472">Membrane</keyword>
<dbReference type="InterPro" id="IPR036909">
    <property type="entry name" value="Cyt_c-like_dom_sf"/>
</dbReference>
<proteinExistence type="inferred from homology"/>
<dbReference type="EMBL" id="DROM01000095">
    <property type="protein sequence ID" value="HHH12890.1"/>
    <property type="molecule type" value="Genomic_DNA"/>
</dbReference>
<dbReference type="GO" id="GO:0015093">
    <property type="term" value="F:ferrous iron transmembrane transporter activity"/>
    <property type="evidence" value="ECO:0007669"/>
    <property type="project" value="TreeGrafter"/>
</dbReference>
<keyword evidence="4 11" id="KW-0812">Transmembrane</keyword>
<keyword evidence="5 9" id="KW-0479">Metal-binding</keyword>
<organism evidence="13">
    <name type="scientific">Thiolapillus brandeum</name>
    <dbReference type="NCBI Taxonomy" id="1076588"/>
    <lineage>
        <taxon>Bacteria</taxon>
        <taxon>Pseudomonadati</taxon>
        <taxon>Pseudomonadota</taxon>
        <taxon>Gammaproteobacteria</taxon>
        <taxon>Chromatiales</taxon>
        <taxon>Sedimenticolaceae</taxon>
        <taxon>Thiolapillus</taxon>
    </lineage>
</organism>
<evidence type="ECO:0000256" key="9">
    <source>
        <dbReference type="PROSITE-ProRule" id="PRU00433"/>
    </source>
</evidence>
<dbReference type="Proteomes" id="UP000886100">
    <property type="component" value="Unassembled WGS sequence"/>
</dbReference>
<dbReference type="GO" id="GO:0046872">
    <property type="term" value="F:metal ion binding"/>
    <property type="evidence" value="ECO:0007669"/>
    <property type="project" value="UniProtKB-KW"/>
</dbReference>
<keyword evidence="7 9" id="KW-0408">Iron</keyword>
<feature type="transmembrane region" description="Helical" evidence="11">
    <location>
        <begin position="569"/>
        <end position="591"/>
    </location>
</feature>
<dbReference type="GO" id="GO:0009055">
    <property type="term" value="F:electron transfer activity"/>
    <property type="evidence" value="ECO:0007669"/>
    <property type="project" value="InterPro"/>
</dbReference>
<evidence type="ECO:0000256" key="8">
    <source>
        <dbReference type="ARBA" id="ARBA00023136"/>
    </source>
</evidence>
<comment type="subcellular location">
    <subcellularLocation>
        <location evidence="1">Membrane</location>
        <topology evidence="1">Multi-pass membrane protein</topology>
    </subcellularLocation>
</comment>
<evidence type="ECO:0000256" key="11">
    <source>
        <dbReference type="SAM" id="Phobius"/>
    </source>
</evidence>
<comment type="caution">
    <text evidence="13">The sequence shown here is derived from an EMBL/GenBank/DDBJ whole genome shotgun (WGS) entry which is preliminary data.</text>
</comment>
<dbReference type="PANTHER" id="PTHR31632">
    <property type="entry name" value="IRON TRANSPORTER FTH1"/>
    <property type="match status" value="1"/>
</dbReference>
<feature type="domain" description="Cytochrome c" evidence="12">
    <location>
        <begin position="95"/>
        <end position="207"/>
    </location>
</feature>
<feature type="non-terminal residue" evidence="13">
    <location>
        <position position="1"/>
    </location>
</feature>
<feature type="coiled-coil region" evidence="10">
    <location>
        <begin position="20"/>
        <end position="47"/>
    </location>
</feature>
<dbReference type="GO" id="GO:0033573">
    <property type="term" value="C:high-affinity iron permease complex"/>
    <property type="evidence" value="ECO:0007669"/>
    <property type="project" value="InterPro"/>
</dbReference>
<evidence type="ECO:0000256" key="4">
    <source>
        <dbReference type="ARBA" id="ARBA00022692"/>
    </source>
</evidence>
<accession>A0A7C5IXZ3</accession>
<reference evidence="13" key="1">
    <citation type="journal article" date="2020" name="mSystems">
        <title>Genome- and Community-Level Interaction Insights into Carbon Utilization and Element Cycling Functions of Hydrothermarchaeota in Hydrothermal Sediment.</title>
        <authorList>
            <person name="Zhou Z."/>
            <person name="Liu Y."/>
            <person name="Xu W."/>
            <person name="Pan J."/>
            <person name="Luo Z.H."/>
            <person name="Li M."/>
        </authorList>
    </citation>
    <scope>NUCLEOTIDE SEQUENCE [LARGE SCALE GENOMIC DNA]</scope>
    <source>
        <strain evidence="13">HyVt-535</strain>
    </source>
</reference>
<feature type="transmembrane region" description="Helical" evidence="11">
    <location>
        <begin position="380"/>
        <end position="403"/>
    </location>
</feature>
<dbReference type="Pfam" id="PF13442">
    <property type="entry name" value="Cytochrome_CBB3"/>
    <property type="match status" value="1"/>
</dbReference>
<evidence type="ECO:0000256" key="1">
    <source>
        <dbReference type="ARBA" id="ARBA00004141"/>
    </source>
</evidence>
<keyword evidence="10" id="KW-0175">Coiled coil</keyword>
<dbReference type="AlphaFoldDB" id="A0A7C5IXZ3"/>
<sequence>MVDYLGVDYREAVSAGEVVNAAEYEEMQDFARTLEALSRELPDTESKAAIQAELRRLRSLVDGRAEPAEVAAVTSGLRRLLISGYGLAVVPSKLPDLQRGARLYADNCASCHGLDGRGDGPLAATLEPPPTDFTDPERYRERTLYGLYSTITHGVEGTAMEGWAGLPEQDRWSLAFHVGGLAARPLVSAQSAPMDASSVTREMLTTRTPGELEAEMGTRGAQLVAWLRLHPEALWRETGGSALLYAGRKLEESRRAYHRGEAGAAHDLAVTAYLEGFELVEGNLDTVDSRLRRQIESEMTRYRGMLKDGASRQEVDAQVERLQTLLDEAGTKLGSTLLAPGTAFTSALVILLREGLEAILVIAALAAFLVKTGRRDGLRYLYFGTGAAFGLGLLTWFVSAHLVEIGGAGRELTEGFAALFAALMLFYVGFWLHSKTGAAQWKAFIQGSVQKALSRGTLWGLSLLAFIAVYREIFETVLFYQALWLQTGSEGRGMIFTGFAVAAGVLVLLGWGILRYSTRLPLRQFFAATGIFMFVLAVVFAGKGIAALQEAGKLSFSRVDFPSVELLGIYPNLEGLATQLTLVLAAAVLLWRGNRKARSDA</sequence>
<dbReference type="Gene3D" id="1.10.760.10">
    <property type="entry name" value="Cytochrome c-like domain"/>
    <property type="match status" value="1"/>
</dbReference>
<feature type="transmembrane region" description="Helical" evidence="11">
    <location>
        <begin position="493"/>
        <end position="514"/>
    </location>
</feature>
<keyword evidence="3 9" id="KW-0349">Heme</keyword>
<evidence type="ECO:0000256" key="2">
    <source>
        <dbReference type="ARBA" id="ARBA00008333"/>
    </source>
</evidence>
<evidence type="ECO:0000256" key="6">
    <source>
        <dbReference type="ARBA" id="ARBA00022989"/>
    </source>
</evidence>
<evidence type="ECO:0000256" key="10">
    <source>
        <dbReference type="SAM" id="Coils"/>
    </source>
</evidence>
<evidence type="ECO:0000313" key="13">
    <source>
        <dbReference type="EMBL" id="HHH12890.1"/>
    </source>
</evidence>
<dbReference type="InterPro" id="IPR004923">
    <property type="entry name" value="FTR1/Fip1/EfeU"/>
</dbReference>
<dbReference type="Pfam" id="PF03239">
    <property type="entry name" value="FTR1"/>
    <property type="match status" value="1"/>
</dbReference>
<dbReference type="SUPFAM" id="SSF46626">
    <property type="entry name" value="Cytochrome c"/>
    <property type="match status" value="1"/>
</dbReference>